<dbReference type="Gene3D" id="1.20.58.740">
    <property type="match status" value="1"/>
</dbReference>
<keyword evidence="3" id="KW-1185">Reference proteome</keyword>
<sequence>MKRATPLISEAKLDGSFSSCRRRLRVISANGTILNAVLNDVNEIHHFDVKELQLLLHGAVMPTVNPGLLSYAEAFTQLEQWKRYGDDCMLNLELGFRSRFLKEYSLCVTRNHNCAIMTTNATNCMASPVSPAVALNVE</sequence>
<dbReference type="Pfam" id="PF20421">
    <property type="entry name" value="DHR-2_Lobe_C"/>
    <property type="match status" value="1"/>
</dbReference>
<protein>
    <recommendedName>
        <fullName evidence="1">DOCKER Lobe C domain-containing protein</fullName>
    </recommendedName>
</protein>
<dbReference type="AlphaFoldDB" id="A0AAD5QV48"/>
<organism evidence="2 3">
    <name type="scientific">Parelaphostrongylus tenuis</name>
    <name type="common">Meningeal worm</name>
    <dbReference type="NCBI Taxonomy" id="148309"/>
    <lineage>
        <taxon>Eukaryota</taxon>
        <taxon>Metazoa</taxon>
        <taxon>Ecdysozoa</taxon>
        <taxon>Nematoda</taxon>
        <taxon>Chromadorea</taxon>
        <taxon>Rhabditida</taxon>
        <taxon>Rhabditina</taxon>
        <taxon>Rhabditomorpha</taxon>
        <taxon>Strongyloidea</taxon>
        <taxon>Metastrongylidae</taxon>
        <taxon>Parelaphostrongylus</taxon>
    </lineage>
</organism>
<dbReference type="InterPro" id="IPR046773">
    <property type="entry name" value="DOCKER_Lobe_C"/>
</dbReference>
<evidence type="ECO:0000313" key="2">
    <source>
        <dbReference type="EMBL" id="KAJ1360536.1"/>
    </source>
</evidence>
<dbReference type="EMBL" id="JAHQIW010003901">
    <property type="protein sequence ID" value="KAJ1360536.1"/>
    <property type="molecule type" value="Genomic_DNA"/>
</dbReference>
<evidence type="ECO:0000259" key="1">
    <source>
        <dbReference type="Pfam" id="PF20421"/>
    </source>
</evidence>
<evidence type="ECO:0000313" key="3">
    <source>
        <dbReference type="Proteomes" id="UP001196413"/>
    </source>
</evidence>
<comment type="caution">
    <text evidence="2">The sequence shown here is derived from an EMBL/GenBank/DDBJ whole genome shotgun (WGS) entry which is preliminary data.</text>
</comment>
<proteinExistence type="predicted"/>
<gene>
    <name evidence="2" type="ORF">KIN20_019530</name>
</gene>
<accession>A0AAD5QV48</accession>
<feature type="domain" description="DOCKER Lobe C" evidence="1">
    <location>
        <begin position="45"/>
        <end position="114"/>
    </location>
</feature>
<dbReference type="Proteomes" id="UP001196413">
    <property type="component" value="Unassembled WGS sequence"/>
</dbReference>
<dbReference type="InterPro" id="IPR043162">
    <property type="entry name" value="DOCK_C_lobe_C"/>
</dbReference>
<reference evidence="2" key="1">
    <citation type="submission" date="2021-06" db="EMBL/GenBank/DDBJ databases">
        <title>Parelaphostrongylus tenuis whole genome reference sequence.</title>
        <authorList>
            <person name="Garwood T.J."/>
            <person name="Larsen P.A."/>
            <person name="Fountain-Jones N.M."/>
            <person name="Garbe J.R."/>
            <person name="Macchietto M.G."/>
            <person name="Kania S.A."/>
            <person name="Gerhold R.W."/>
            <person name="Richards J.E."/>
            <person name="Wolf T.M."/>
        </authorList>
    </citation>
    <scope>NUCLEOTIDE SEQUENCE</scope>
    <source>
        <strain evidence="2">MNPRO001-30</strain>
        <tissue evidence="2">Meninges</tissue>
    </source>
</reference>
<name>A0AAD5QV48_PARTN</name>